<dbReference type="InterPro" id="IPR037588">
    <property type="entry name" value="MLST8"/>
</dbReference>
<dbReference type="GO" id="GO:0032956">
    <property type="term" value="P:regulation of actin cytoskeleton organization"/>
    <property type="evidence" value="ECO:0007669"/>
    <property type="project" value="TreeGrafter"/>
</dbReference>
<dbReference type="GO" id="GO:0051897">
    <property type="term" value="P:positive regulation of phosphatidylinositol 3-kinase/protein kinase B signal transduction"/>
    <property type="evidence" value="ECO:0007669"/>
    <property type="project" value="UniProtKB-ARBA"/>
</dbReference>
<dbReference type="InterPro" id="IPR001680">
    <property type="entry name" value="WD40_rpt"/>
</dbReference>
<dbReference type="FunFam" id="2.130.10.10:FF:000505">
    <property type="entry name" value="Blast:Protein LST8 homolog"/>
    <property type="match status" value="1"/>
</dbReference>
<organism evidence="8">
    <name type="scientific">Culicoides sonorensis</name>
    <name type="common">Biting midge</name>
    <dbReference type="NCBI Taxonomy" id="179676"/>
    <lineage>
        <taxon>Eukaryota</taxon>
        <taxon>Metazoa</taxon>
        <taxon>Ecdysozoa</taxon>
        <taxon>Arthropoda</taxon>
        <taxon>Hexapoda</taxon>
        <taxon>Insecta</taxon>
        <taxon>Pterygota</taxon>
        <taxon>Neoptera</taxon>
        <taxon>Endopterygota</taxon>
        <taxon>Diptera</taxon>
        <taxon>Nematocera</taxon>
        <taxon>Chironomoidea</taxon>
        <taxon>Ceratopogonidae</taxon>
        <taxon>Ceratopogoninae</taxon>
        <taxon>Culicoides</taxon>
        <taxon>Monoculicoides</taxon>
    </lineage>
</organism>
<dbReference type="SMART" id="SM00320">
    <property type="entry name" value="WD40"/>
    <property type="match status" value="6"/>
</dbReference>
<name>A0A336KVB7_CULSO</name>
<dbReference type="InterPro" id="IPR019775">
    <property type="entry name" value="WD40_repeat_CS"/>
</dbReference>
<dbReference type="OMA" id="VQRNYKH"/>
<dbReference type="PROSITE" id="PS00678">
    <property type="entry name" value="WD_REPEATS_1"/>
    <property type="match status" value="1"/>
</dbReference>
<evidence type="ECO:0000256" key="4">
    <source>
        <dbReference type="ARBA" id="ARBA00022574"/>
    </source>
</evidence>
<dbReference type="Gene3D" id="2.130.10.10">
    <property type="entry name" value="YVTN repeat-like/Quinoprotein amine dehydrogenase"/>
    <property type="match status" value="1"/>
</dbReference>
<dbReference type="GO" id="GO:0032535">
    <property type="term" value="P:regulation of cellular component size"/>
    <property type="evidence" value="ECO:0007669"/>
    <property type="project" value="UniProtKB-ARBA"/>
</dbReference>
<evidence type="ECO:0000256" key="5">
    <source>
        <dbReference type="ARBA" id="ARBA00022737"/>
    </source>
</evidence>
<dbReference type="AlphaFoldDB" id="A0A336KVB7"/>
<comment type="function">
    <text evidence="7">Subunit of TORC1 and TORC2, which regulate cell growth and survival in response to nutrient and hormonal signals.</text>
</comment>
<dbReference type="EMBL" id="UFQS01000822">
    <property type="protein sequence ID" value="SSX07053.1"/>
    <property type="molecule type" value="Genomic_DNA"/>
</dbReference>
<protein>
    <recommendedName>
        <fullName evidence="7">Target of rapamycin complex subunit lst8</fullName>
        <shortName evidence="7">TORC subunit lst8</shortName>
    </recommendedName>
</protein>
<dbReference type="VEuPathDB" id="VectorBase:CSON014497"/>
<proteinExistence type="inferred from homology"/>
<dbReference type="CDD" id="cd00200">
    <property type="entry name" value="WD40"/>
    <property type="match status" value="1"/>
</dbReference>
<dbReference type="GO" id="GO:0038203">
    <property type="term" value="P:TORC2 signaling"/>
    <property type="evidence" value="ECO:0007669"/>
    <property type="project" value="UniProtKB-ARBA"/>
</dbReference>
<dbReference type="PROSITE" id="PS50082">
    <property type="entry name" value="WD_REPEATS_2"/>
    <property type="match status" value="3"/>
</dbReference>
<feature type="repeat" description="WD" evidence="6">
    <location>
        <begin position="74"/>
        <end position="109"/>
    </location>
</feature>
<evidence type="ECO:0000313" key="9">
    <source>
        <dbReference type="EMBL" id="SSX27396.1"/>
    </source>
</evidence>
<comment type="subcellular location">
    <subcellularLocation>
        <location evidence="1 7">Cytoplasm</location>
    </subcellularLocation>
</comment>
<dbReference type="SUPFAM" id="SSF50978">
    <property type="entry name" value="WD40 repeat-like"/>
    <property type="match status" value="1"/>
</dbReference>
<evidence type="ECO:0000256" key="3">
    <source>
        <dbReference type="ARBA" id="ARBA00022490"/>
    </source>
</evidence>
<evidence type="ECO:0000313" key="8">
    <source>
        <dbReference type="EMBL" id="SSX07053.1"/>
    </source>
</evidence>
<evidence type="ECO:0000256" key="1">
    <source>
        <dbReference type="ARBA" id="ARBA00004496"/>
    </source>
</evidence>
<dbReference type="PROSITE" id="PS50294">
    <property type="entry name" value="WD_REPEATS_REGION"/>
    <property type="match status" value="1"/>
</dbReference>
<dbReference type="PANTHER" id="PTHR19842">
    <property type="entry name" value="G BETA-LIKE PROTEIN GBL"/>
    <property type="match status" value="1"/>
</dbReference>
<evidence type="ECO:0000256" key="7">
    <source>
        <dbReference type="RuleBase" id="RU369068"/>
    </source>
</evidence>
<dbReference type="PANTHER" id="PTHR19842:SF0">
    <property type="entry name" value="TARGET OF RAPAMYCIN COMPLEX SUBUNIT LST8"/>
    <property type="match status" value="1"/>
</dbReference>
<feature type="repeat" description="WD" evidence="6">
    <location>
        <begin position="1"/>
        <end position="32"/>
    </location>
</feature>
<evidence type="ECO:0000256" key="2">
    <source>
        <dbReference type="ARBA" id="ARBA00009890"/>
    </source>
</evidence>
<accession>A0A336KVB7</accession>
<keyword evidence="3 7" id="KW-0963">Cytoplasm</keyword>
<comment type="subunit">
    <text evidence="7">Part of TORC1 complex. Part of the TORC2 complex.</text>
</comment>
<evidence type="ECO:0000256" key="6">
    <source>
        <dbReference type="PROSITE-ProRule" id="PRU00221"/>
    </source>
</evidence>
<dbReference type="InterPro" id="IPR036322">
    <property type="entry name" value="WD40_repeat_dom_sf"/>
</dbReference>
<gene>
    <name evidence="8" type="primary">CSON014497</name>
</gene>
<sequence length="307" mass="34767">MTVTDPEPLLATGGYDHTIKLWQPYSGNCLRSLQYLDSQVNALEISPNRSILAACGYQNIRLYDINSNNPIVNFEGVNKNVTRIGFQEDGKFMFTGGEDCRVRIWDMNSHNPACKRIFDCQSPVNAVCLHPNQVELAIGSQNGVYLWDVKSDMHEQLIPEVDASIQDICISSNGLFMAAVNNKGNCYVWDLISKEKQLTETSPRLKIDSHKKYALRCRFSPDSQFLVTTSGDGTAKVYTTEEFGLYCELKVDGSNRWIWDAIFSNDSKYLFTASSDTIGRLWRLDKKTIEREYIGHQKAITALAFKE</sequence>
<keyword evidence="4 6" id="KW-0853">WD repeat</keyword>
<comment type="similarity">
    <text evidence="2 7">Belongs to the WD repeat LST8 family.</text>
</comment>
<dbReference type="InterPro" id="IPR015943">
    <property type="entry name" value="WD40/YVTN_repeat-like_dom_sf"/>
</dbReference>
<dbReference type="GO" id="GO:0031932">
    <property type="term" value="C:TORC2 complex"/>
    <property type="evidence" value="ECO:0007669"/>
    <property type="project" value="UniProtKB-UniRule"/>
</dbReference>
<keyword evidence="5 7" id="KW-0677">Repeat</keyword>
<reference evidence="8" key="1">
    <citation type="submission" date="2018-04" db="EMBL/GenBank/DDBJ databases">
        <authorList>
            <person name="Go L.Y."/>
            <person name="Mitchell J.A."/>
        </authorList>
    </citation>
    <scope>NUCLEOTIDE SEQUENCE</scope>
    <source>
        <tissue evidence="8">Whole organism</tissue>
    </source>
</reference>
<dbReference type="Pfam" id="PF00400">
    <property type="entry name" value="WD40"/>
    <property type="match status" value="6"/>
</dbReference>
<feature type="repeat" description="WD" evidence="6">
    <location>
        <begin position="207"/>
        <end position="238"/>
    </location>
</feature>
<reference evidence="9" key="2">
    <citation type="submission" date="2018-07" db="EMBL/GenBank/DDBJ databases">
        <authorList>
            <person name="Quirk P.G."/>
            <person name="Krulwich T.A."/>
        </authorList>
    </citation>
    <scope>NUCLEOTIDE SEQUENCE</scope>
</reference>
<dbReference type="GO" id="GO:0031931">
    <property type="term" value="C:TORC1 complex"/>
    <property type="evidence" value="ECO:0007669"/>
    <property type="project" value="UniProtKB-UniRule"/>
</dbReference>
<dbReference type="GO" id="GO:0005737">
    <property type="term" value="C:cytoplasm"/>
    <property type="evidence" value="ECO:0007669"/>
    <property type="project" value="UniProtKB-SubCell"/>
</dbReference>
<dbReference type="EMBL" id="UFQT01000822">
    <property type="protein sequence ID" value="SSX27396.1"/>
    <property type="molecule type" value="Genomic_DNA"/>
</dbReference>